<gene>
    <name evidence="1" type="ORF">UFOVP787_6</name>
</gene>
<sequence length="64" mass="7464">MQNLAVNITESTKEHIIGVHDNYWTVALNDNCVIVTFRQDQLKICKSYTHSRNISNEEMKDILK</sequence>
<organism evidence="1">
    <name type="scientific">uncultured Caudovirales phage</name>
    <dbReference type="NCBI Taxonomy" id="2100421"/>
    <lineage>
        <taxon>Viruses</taxon>
        <taxon>Duplodnaviria</taxon>
        <taxon>Heunggongvirae</taxon>
        <taxon>Uroviricota</taxon>
        <taxon>Caudoviricetes</taxon>
        <taxon>Peduoviridae</taxon>
        <taxon>Maltschvirus</taxon>
        <taxon>Maltschvirus maltsch</taxon>
    </lineage>
</organism>
<proteinExistence type="predicted"/>
<evidence type="ECO:0000313" key="1">
    <source>
        <dbReference type="EMBL" id="CAB4161960.1"/>
    </source>
</evidence>
<protein>
    <submittedName>
        <fullName evidence="1">Uncharacterized protein</fullName>
    </submittedName>
</protein>
<accession>A0A6J5NQ73</accession>
<reference evidence="1" key="1">
    <citation type="submission" date="2020-04" db="EMBL/GenBank/DDBJ databases">
        <authorList>
            <person name="Chiriac C."/>
            <person name="Salcher M."/>
            <person name="Ghai R."/>
            <person name="Kavagutti S V."/>
        </authorList>
    </citation>
    <scope>NUCLEOTIDE SEQUENCE</scope>
</reference>
<dbReference type="EMBL" id="LR796734">
    <property type="protein sequence ID" value="CAB4161960.1"/>
    <property type="molecule type" value="Genomic_DNA"/>
</dbReference>
<name>A0A6J5NQ73_9CAUD</name>